<dbReference type="SUPFAM" id="SSF53756">
    <property type="entry name" value="UDP-Glycosyltransferase/glycogen phosphorylase"/>
    <property type="match status" value="1"/>
</dbReference>
<accession>A0A6J4LU48</accession>
<dbReference type="PANTHER" id="PTHR12526:SF636">
    <property type="entry name" value="BLL3647 PROTEIN"/>
    <property type="match status" value="1"/>
</dbReference>
<dbReference type="EMBL" id="CADCUB010000116">
    <property type="protein sequence ID" value="CAA9340955.1"/>
    <property type="molecule type" value="Genomic_DNA"/>
</dbReference>
<name>A0A6J4LU48_9ACTN</name>
<feature type="region of interest" description="Disordered" evidence="3">
    <location>
        <begin position="1"/>
        <end position="45"/>
    </location>
</feature>
<keyword evidence="2 6" id="KW-0808">Transferase</keyword>
<dbReference type="PANTHER" id="PTHR12526">
    <property type="entry name" value="GLYCOSYLTRANSFERASE"/>
    <property type="match status" value="1"/>
</dbReference>
<evidence type="ECO:0000259" key="4">
    <source>
        <dbReference type="Pfam" id="PF00534"/>
    </source>
</evidence>
<feature type="domain" description="Glycosyltransferase subfamily 4-like N-terminal" evidence="5">
    <location>
        <begin position="84"/>
        <end position="239"/>
    </location>
</feature>
<evidence type="ECO:0000256" key="2">
    <source>
        <dbReference type="ARBA" id="ARBA00022679"/>
    </source>
</evidence>
<feature type="domain" description="Glycosyl transferase family 1" evidence="4">
    <location>
        <begin position="259"/>
        <end position="403"/>
    </location>
</feature>
<evidence type="ECO:0000256" key="1">
    <source>
        <dbReference type="ARBA" id="ARBA00022676"/>
    </source>
</evidence>
<evidence type="ECO:0000256" key="3">
    <source>
        <dbReference type="SAM" id="MobiDB-lite"/>
    </source>
</evidence>
<reference evidence="6" key="1">
    <citation type="submission" date="2020-02" db="EMBL/GenBank/DDBJ databases">
        <authorList>
            <person name="Meier V. D."/>
        </authorList>
    </citation>
    <scope>NUCLEOTIDE SEQUENCE</scope>
    <source>
        <strain evidence="6">AVDCRST_MAG07</strain>
    </source>
</reference>
<organism evidence="6">
    <name type="scientific">uncultured Frankineae bacterium</name>
    <dbReference type="NCBI Taxonomy" id="437475"/>
    <lineage>
        <taxon>Bacteria</taxon>
        <taxon>Bacillati</taxon>
        <taxon>Actinomycetota</taxon>
        <taxon>Actinomycetes</taxon>
        <taxon>Frankiales</taxon>
        <taxon>environmental samples</taxon>
    </lineage>
</organism>
<proteinExistence type="predicted"/>
<keyword evidence="1 6" id="KW-0328">Glycosyltransferase</keyword>
<evidence type="ECO:0000259" key="5">
    <source>
        <dbReference type="Pfam" id="PF13579"/>
    </source>
</evidence>
<gene>
    <name evidence="6" type="ORF">AVDCRST_MAG07-2367</name>
</gene>
<sequence length="448" mass="48454">MSPDSALPSEPAARRPGDRRDPRTPDRRLPTSTARPGRPGAGLIRAVPDLPTEAAGGDDGPVPYAGRRLDIALVGTRGVPAQYGGFETAVEEVGRRLAERGHRVTVYCRSCTPPGVREHLGMRLVRLPAVRTKSLETLSHTAASTAHLLLHERQDAVVLFNAANAPLLPMLQSRGVGVATHMDGLEWQRAKWGRAGRRYYRMAEAMAVRWSNALIADAVGIAEYYTQQFGASTALIPYGAPLLVDPPSDRLAELDVSPEAFHVVIARFEPENHVDLALEGYLRSGARAPLLVVGSAPYADQYTARIRALAATDSRIRLVGALWDQQLLDQLYAHALSYVHGHSVGGTNPSLLRAIGAGTAALAYDVVFNREVLGPDGLFFSTADELAALIDLAEAAPDDLRRRGSRLRDRAAALYRWDDVADRYEDLCVSLAGGLLRSTATGRRTGRS</sequence>
<dbReference type="GO" id="GO:0016757">
    <property type="term" value="F:glycosyltransferase activity"/>
    <property type="evidence" value="ECO:0007669"/>
    <property type="project" value="UniProtKB-KW"/>
</dbReference>
<feature type="compositionally biased region" description="Basic and acidic residues" evidence="3">
    <location>
        <begin position="12"/>
        <end position="29"/>
    </location>
</feature>
<dbReference type="InterPro" id="IPR001296">
    <property type="entry name" value="Glyco_trans_1"/>
</dbReference>
<protein>
    <submittedName>
        <fullName evidence="6">Alpha-D-GlcNAc alpha-1,2-L-rhamnosyltransferase</fullName>
        <ecNumber evidence="6">2.4.1.-</ecNumber>
    </submittedName>
</protein>
<evidence type="ECO:0000313" key="6">
    <source>
        <dbReference type="EMBL" id="CAA9340955.1"/>
    </source>
</evidence>
<dbReference type="Pfam" id="PF13579">
    <property type="entry name" value="Glyco_trans_4_4"/>
    <property type="match status" value="1"/>
</dbReference>
<dbReference type="EC" id="2.4.1.-" evidence="6"/>
<dbReference type="Gene3D" id="3.40.50.2000">
    <property type="entry name" value="Glycogen Phosphorylase B"/>
    <property type="match status" value="2"/>
</dbReference>
<dbReference type="AlphaFoldDB" id="A0A6J4LU48"/>
<dbReference type="Pfam" id="PF00534">
    <property type="entry name" value="Glycos_transf_1"/>
    <property type="match status" value="1"/>
</dbReference>
<dbReference type="InterPro" id="IPR028098">
    <property type="entry name" value="Glyco_trans_4-like_N"/>
</dbReference>